<gene>
    <name evidence="13" type="primary">LOC112680167</name>
</gene>
<keyword evidence="5" id="KW-0809">Transit peptide</keyword>
<protein>
    <submittedName>
        <fullName evidence="13">Mitochondrial inner membrane protein OXA1L-like</fullName>
    </submittedName>
</protein>
<organism evidence="12 13">
    <name type="scientific">Sipha flava</name>
    <name type="common">yellow sugarcane aphid</name>
    <dbReference type="NCBI Taxonomy" id="143950"/>
    <lineage>
        <taxon>Eukaryota</taxon>
        <taxon>Metazoa</taxon>
        <taxon>Ecdysozoa</taxon>
        <taxon>Arthropoda</taxon>
        <taxon>Hexapoda</taxon>
        <taxon>Insecta</taxon>
        <taxon>Pterygota</taxon>
        <taxon>Neoptera</taxon>
        <taxon>Paraneoptera</taxon>
        <taxon>Hemiptera</taxon>
        <taxon>Sternorrhyncha</taxon>
        <taxon>Aphidomorpha</taxon>
        <taxon>Aphidoidea</taxon>
        <taxon>Aphididae</taxon>
        <taxon>Sipha</taxon>
    </lineage>
</organism>
<dbReference type="GO" id="GO:0005743">
    <property type="term" value="C:mitochondrial inner membrane"/>
    <property type="evidence" value="ECO:0007669"/>
    <property type="project" value="UniProtKB-SubCell"/>
</dbReference>
<evidence type="ECO:0000256" key="4">
    <source>
        <dbReference type="ARBA" id="ARBA00022792"/>
    </source>
</evidence>
<dbReference type="CDD" id="cd20069">
    <property type="entry name" value="5TM_Oxa1-like"/>
    <property type="match status" value="1"/>
</dbReference>
<evidence type="ECO:0000256" key="2">
    <source>
        <dbReference type="ARBA" id="ARBA00009877"/>
    </source>
</evidence>
<dbReference type="InterPro" id="IPR001708">
    <property type="entry name" value="YidC/ALB3/OXA1/COX18"/>
</dbReference>
<evidence type="ECO:0000256" key="5">
    <source>
        <dbReference type="ARBA" id="ARBA00022946"/>
    </source>
</evidence>
<evidence type="ECO:0000256" key="3">
    <source>
        <dbReference type="ARBA" id="ARBA00022692"/>
    </source>
</evidence>
<reference evidence="13" key="1">
    <citation type="submission" date="2025-08" db="UniProtKB">
        <authorList>
            <consortium name="RefSeq"/>
        </authorList>
    </citation>
    <scope>IDENTIFICATION</scope>
    <source>
        <tissue evidence="13">Whole body</tissue>
    </source>
</reference>
<dbReference type="GO" id="GO:0032979">
    <property type="term" value="P:protein insertion into mitochondrial inner membrane from matrix"/>
    <property type="evidence" value="ECO:0007669"/>
    <property type="project" value="TreeGrafter"/>
</dbReference>
<evidence type="ECO:0000256" key="7">
    <source>
        <dbReference type="ARBA" id="ARBA00023128"/>
    </source>
</evidence>
<proteinExistence type="inferred from homology"/>
<sequence>MAYSKVLYKSHVLPTLLKHPSVIRQVCQFHHISINKRLVSLTPNKLSTSSLKNLTAFNFTFLRHNSGESNEQISSVTSGNDDSLDLTEDVIPERPEVPIEASVEHVEKVLNTLGEETLQSAGLGAYTPVGLLQNGLEFMHVSCGLPWWGAIIAGTAILRLLVFPLVVVSQRHAVKMNNNMPQVQAYQQKITEARLYGNPYEMARASQELMLFMKTHQVNPLKGMILPAVQFPIFLSMFLGLRGMAMLPLESFKYGGLWWFTDITMPDQYFVLPIVTVITLGITLELGADIGKLTSSNAGFGKYLKYGVRVIPLIVFPFIVNFPCAVCLYWASTNFISLAQVMFLKIPSVRNYFNIEEKKKIEPSKSKKKGVVTEFKESWRNMQVVKEIEERERLDHMKFTQAGRAAPVKTFKYNPKVVGNLKNDN</sequence>
<dbReference type="GeneID" id="112680167"/>
<dbReference type="AlphaFoldDB" id="A0A8B8F5Q7"/>
<feature type="transmembrane region" description="Helical" evidence="10">
    <location>
        <begin position="147"/>
        <end position="168"/>
    </location>
</feature>
<dbReference type="Proteomes" id="UP000694846">
    <property type="component" value="Unplaced"/>
</dbReference>
<evidence type="ECO:0000259" key="11">
    <source>
        <dbReference type="Pfam" id="PF02096"/>
    </source>
</evidence>
<evidence type="ECO:0000256" key="8">
    <source>
        <dbReference type="ARBA" id="ARBA00023136"/>
    </source>
</evidence>
<dbReference type="InterPro" id="IPR028055">
    <property type="entry name" value="YidC/Oxa/ALB_C"/>
</dbReference>
<evidence type="ECO:0000256" key="1">
    <source>
        <dbReference type="ARBA" id="ARBA00004448"/>
    </source>
</evidence>
<evidence type="ECO:0000256" key="10">
    <source>
        <dbReference type="SAM" id="Phobius"/>
    </source>
</evidence>
<dbReference type="RefSeq" id="XP_025405976.1">
    <property type="nucleotide sequence ID" value="XM_025550191.1"/>
</dbReference>
<dbReference type="Pfam" id="PF02096">
    <property type="entry name" value="60KD_IMP"/>
    <property type="match status" value="1"/>
</dbReference>
<evidence type="ECO:0000256" key="9">
    <source>
        <dbReference type="RuleBase" id="RU003945"/>
    </source>
</evidence>
<accession>A0A8B8F5Q7</accession>
<keyword evidence="4" id="KW-0999">Mitochondrion inner membrane</keyword>
<dbReference type="PANTHER" id="PTHR12428">
    <property type="entry name" value="OXA1"/>
    <property type="match status" value="1"/>
</dbReference>
<evidence type="ECO:0000256" key="6">
    <source>
        <dbReference type="ARBA" id="ARBA00022989"/>
    </source>
</evidence>
<keyword evidence="7" id="KW-0496">Mitochondrion</keyword>
<dbReference type="NCBIfam" id="TIGR03592">
    <property type="entry name" value="yidC_oxa1_cterm"/>
    <property type="match status" value="1"/>
</dbReference>
<keyword evidence="8 10" id="KW-0472">Membrane</keyword>
<feature type="transmembrane region" description="Helical" evidence="10">
    <location>
        <begin position="310"/>
        <end position="331"/>
    </location>
</feature>
<feature type="transmembrane region" description="Helical" evidence="10">
    <location>
        <begin position="269"/>
        <end position="290"/>
    </location>
</feature>
<evidence type="ECO:0000313" key="12">
    <source>
        <dbReference type="Proteomes" id="UP000694846"/>
    </source>
</evidence>
<keyword evidence="6 10" id="KW-1133">Transmembrane helix</keyword>
<name>A0A8B8F5Q7_9HEMI</name>
<feature type="domain" description="Membrane insertase YidC/Oxa/ALB C-terminal" evidence="11">
    <location>
        <begin position="147"/>
        <end position="344"/>
    </location>
</feature>
<dbReference type="GO" id="GO:0032977">
    <property type="term" value="F:membrane insertase activity"/>
    <property type="evidence" value="ECO:0007669"/>
    <property type="project" value="InterPro"/>
</dbReference>
<dbReference type="PANTHER" id="PTHR12428:SF66">
    <property type="entry name" value="MITOCHONDRIAL INNER MEMBRANE PROTEIN OXA1L"/>
    <property type="match status" value="1"/>
</dbReference>
<comment type="subcellular location">
    <subcellularLocation>
        <location evidence="9">Membrane</location>
        <topology evidence="9">Multi-pass membrane protein</topology>
    </subcellularLocation>
    <subcellularLocation>
        <location evidence="1">Mitochondrion inner membrane</location>
        <topology evidence="1">Multi-pass membrane protein</topology>
    </subcellularLocation>
</comment>
<comment type="similarity">
    <text evidence="2 9">Belongs to the OXA1/ALB3/YidC family.</text>
</comment>
<keyword evidence="12" id="KW-1185">Reference proteome</keyword>
<dbReference type="OrthoDB" id="2148490at2759"/>
<evidence type="ECO:0000313" key="13">
    <source>
        <dbReference type="RefSeq" id="XP_025405976.1"/>
    </source>
</evidence>
<feature type="transmembrane region" description="Helical" evidence="10">
    <location>
        <begin position="224"/>
        <end position="249"/>
    </location>
</feature>
<keyword evidence="3 9" id="KW-0812">Transmembrane</keyword>